<evidence type="ECO:0000313" key="3">
    <source>
        <dbReference type="Proteomes" id="UP001150238"/>
    </source>
</evidence>
<evidence type="ECO:0000256" key="1">
    <source>
        <dbReference type="SAM" id="MobiDB-lite"/>
    </source>
</evidence>
<comment type="caution">
    <text evidence="2">The sequence shown here is derived from an EMBL/GenBank/DDBJ whole genome shotgun (WGS) entry which is preliminary data.</text>
</comment>
<sequence>MFVLFSRHDGQQSAVDQHKWEKTRSITKKLRAREETQRELGKGQREGEKGTEKPLGLQKVFLQGQGIYRYRRWRQDEPTTELASSNLTFNDIEEPTPITLNSARGRLKMEVDRADITGKLTEFEFGTWFPCLDLSFGFPGFQMVVERRRLTASSAWHRFYIWGRGRVWGEQGRAWQFFWHCTKPKRISVVVVVRTACVNNFCTANPLSLPRRVFALDLLKPIELVWH</sequence>
<feature type="compositionally biased region" description="Basic and acidic residues" evidence="1">
    <location>
        <begin position="32"/>
        <end position="52"/>
    </location>
</feature>
<proteinExistence type="predicted"/>
<dbReference type="Proteomes" id="UP001150238">
    <property type="component" value="Unassembled WGS sequence"/>
</dbReference>
<reference evidence="2" key="1">
    <citation type="submission" date="2022-08" db="EMBL/GenBank/DDBJ databases">
        <authorList>
            <consortium name="DOE Joint Genome Institute"/>
            <person name="Min B."/>
            <person name="Riley R."/>
            <person name="Sierra-Patev S."/>
            <person name="Naranjo-Ortiz M."/>
            <person name="Looney B."/>
            <person name="Konkel Z."/>
            <person name="Slot J.C."/>
            <person name="Sakamoto Y."/>
            <person name="Steenwyk J.L."/>
            <person name="Rokas A."/>
            <person name="Carro J."/>
            <person name="Camarero S."/>
            <person name="Ferreira P."/>
            <person name="Molpeceres G."/>
            <person name="Ruiz-Duenas F.J."/>
            <person name="Serrano A."/>
            <person name="Henrissat B."/>
            <person name="Drula E."/>
            <person name="Hughes K.W."/>
            <person name="Mata J.L."/>
            <person name="Ishikawa N.K."/>
            <person name="Vargas-Isla R."/>
            <person name="Ushijima S."/>
            <person name="Smith C.A."/>
            <person name="Ahrendt S."/>
            <person name="Andreopoulos W."/>
            <person name="He G."/>
            <person name="Labutti K."/>
            <person name="Lipzen A."/>
            <person name="Ng V."/>
            <person name="Sandor L."/>
            <person name="Barry K."/>
            <person name="Martinez A.T."/>
            <person name="Xiao Y."/>
            <person name="Gibbons J.G."/>
            <person name="Terashima K."/>
            <person name="Hibbett D.S."/>
            <person name="Grigoriev I.V."/>
        </authorList>
    </citation>
    <scope>NUCLEOTIDE SEQUENCE</scope>
    <source>
        <strain evidence="2">Sp2 HRB7682 ss15</strain>
    </source>
</reference>
<gene>
    <name evidence="2" type="ORF">C8J55DRAFT_553087</name>
</gene>
<dbReference type="AlphaFoldDB" id="A0A9W8ZR44"/>
<dbReference type="EMBL" id="JANVFS010000061">
    <property type="protein sequence ID" value="KAJ4464226.1"/>
    <property type="molecule type" value="Genomic_DNA"/>
</dbReference>
<reference evidence="2" key="2">
    <citation type="journal article" date="2023" name="Proc. Natl. Acad. Sci. U.S.A.">
        <title>A global phylogenomic analysis of the shiitake genus Lentinula.</title>
        <authorList>
            <person name="Sierra-Patev S."/>
            <person name="Min B."/>
            <person name="Naranjo-Ortiz M."/>
            <person name="Looney B."/>
            <person name="Konkel Z."/>
            <person name="Slot J.C."/>
            <person name="Sakamoto Y."/>
            <person name="Steenwyk J.L."/>
            <person name="Rokas A."/>
            <person name="Carro J."/>
            <person name="Camarero S."/>
            <person name="Ferreira P."/>
            <person name="Molpeceres G."/>
            <person name="Ruiz-Duenas F.J."/>
            <person name="Serrano A."/>
            <person name="Henrissat B."/>
            <person name="Drula E."/>
            <person name="Hughes K.W."/>
            <person name="Mata J.L."/>
            <person name="Ishikawa N.K."/>
            <person name="Vargas-Isla R."/>
            <person name="Ushijima S."/>
            <person name="Smith C.A."/>
            <person name="Donoghue J."/>
            <person name="Ahrendt S."/>
            <person name="Andreopoulos W."/>
            <person name="He G."/>
            <person name="LaButti K."/>
            <person name="Lipzen A."/>
            <person name="Ng V."/>
            <person name="Riley R."/>
            <person name="Sandor L."/>
            <person name="Barry K."/>
            <person name="Martinez A.T."/>
            <person name="Xiao Y."/>
            <person name="Gibbons J.G."/>
            <person name="Terashima K."/>
            <person name="Grigoriev I.V."/>
            <person name="Hibbett D."/>
        </authorList>
    </citation>
    <scope>NUCLEOTIDE SEQUENCE</scope>
    <source>
        <strain evidence="2">Sp2 HRB7682 ss15</strain>
    </source>
</reference>
<feature type="region of interest" description="Disordered" evidence="1">
    <location>
        <begin position="26"/>
        <end position="53"/>
    </location>
</feature>
<name>A0A9W8ZR44_9AGAR</name>
<evidence type="ECO:0000313" key="2">
    <source>
        <dbReference type="EMBL" id="KAJ4464226.1"/>
    </source>
</evidence>
<accession>A0A9W8ZR44</accession>
<protein>
    <submittedName>
        <fullName evidence="2">Uncharacterized protein</fullName>
    </submittedName>
</protein>
<organism evidence="2 3">
    <name type="scientific">Lentinula lateritia</name>
    <dbReference type="NCBI Taxonomy" id="40482"/>
    <lineage>
        <taxon>Eukaryota</taxon>
        <taxon>Fungi</taxon>
        <taxon>Dikarya</taxon>
        <taxon>Basidiomycota</taxon>
        <taxon>Agaricomycotina</taxon>
        <taxon>Agaricomycetes</taxon>
        <taxon>Agaricomycetidae</taxon>
        <taxon>Agaricales</taxon>
        <taxon>Marasmiineae</taxon>
        <taxon>Omphalotaceae</taxon>
        <taxon>Lentinula</taxon>
    </lineage>
</organism>